<proteinExistence type="predicted"/>
<comment type="caution">
    <text evidence="6">The sequence shown here is derived from an EMBL/GenBank/DDBJ whole genome shotgun (WGS) entry which is preliminary data.</text>
</comment>
<evidence type="ECO:0000259" key="5">
    <source>
        <dbReference type="Pfam" id="PF08441"/>
    </source>
</evidence>
<dbReference type="InterPro" id="IPR032695">
    <property type="entry name" value="Integrin_dom_sf"/>
</dbReference>
<accession>A0A7D9K3X9</accession>
<evidence type="ECO:0000256" key="4">
    <source>
        <dbReference type="ARBA" id="ARBA00023180"/>
    </source>
</evidence>
<evidence type="ECO:0000313" key="6">
    <source>
        <dbReference type="EMBL" id="CAB4041024.1"/>
    </source>
</evidence>
<dbReference type="GO" id="GO:0007229">
    <property type="term" value="P:integrin-mediated signaling pathway"/>
    <property type="evidence" value="ECO:0007669"/>
    <property type="project" value="UniProtKB-KW"/>
</dbReference>
<evidence type="ECO:0000256" key="2">
    <source>
        <dbReference type="ARBA" id="ARBA00023037"/>
    </source>
</evidence>
<dbReference type="Pfam" id="PF08441">
    <property type="entry name" value="Integrin_A_Ig_1"/>
    <property type="match status" value="1"/>
</dbReference>
<dbReference type="Gene3D" id="2.60.40.1460">
    <property type="entry name" value="Integrin domains. Chain A, domain 2"/>
    <property type="match status" value="1"/>
</dbReference>
<protein>
    <recommendedName>
        <fullName evidence="5">Integrin alpha first immunoglubulin-like domain-containing protein</fullName>
    </recommendedName>
</protein>
<name>A0A7D9K3X9_PARCT</name>
<keyword evidence="7" id="KW-1185">Reference proteome</keyword>
<dbReference type="SUPFAM" id="SSF69179">
    <property type="entry name" value="Integrin domains"/>
    <property type="match status" value="1"/>
</dbReference>
<dbReference type="EMBL" id="CACRXK020027653">
    <property type="protein sequence ID" value="CAB4041024.1"/>
    <property type="molecule type" value="Genomic_DNA"/>
</dbReference>
<keyword evidence="3" id="KW-0472">Membrane</keyword>
<dbReference type="Proteomes" id="UP001152795">
    <property type="component" value="Unassembled WGS sequence"/>
</dbReference>
<keyword evidence="4" id="KW-0325">Glycoprotein</keyword>
<evidence type="ECO:0000256" key="1">
    <source>
        <dbReference type="ARBA" id="ARBA00004479"/>
    </source>
</evidence>
<sequence length="132" mass="14758">SVSGRHEIKYTFQLDAETTARGFKRVFLPDGSNKVYETTATFNLTSKNATTCVNFSQIHVEDKNRLTDALSRGTTDIVFNLKYELISPPECEKTVLCPVLDQSKDLSVSQKATLVLNCSDNTCDYNLRVKIA</sequence>
<reference evidence="6" key="1">
    <citation type="submission" date="2020-04" db="EMBL/GenBank/DDBJ databases">
        <authorList>
            <person name="Alioto T."/>
            <person name="Alioto T."/>
            <person name="Gomez Garrido J."/>
        </authorList>
    </citation>
    <scope>NUCLEOTIDE SEQUENCE</scope>
    <source>
        <strain evidence="6">A484AB</strain>
    </source>
</reference>
<evidence type="ECO:0000313" key="7">
    <source>
        <dbReference type="Proteomes" id="UP001152795"/>
    </source>
</evidence>
<evidence type="ECO:0000256" key="3">
    <source>
        <dbReference type="ARBA" id="ARBA00023136"/>
    </source>
</evidence>
<dbReference type="GO" id="GO:0016020">
    <property type="term" value="C:membrane"/>
    <property type="evidence" value="ECO:0007669"/>
    <property type="project" value="UniProtKB-SubCell"/>
</dbReference>
<gene>
    <name evidence="6" type="ORF">PACLA_8A083928</name>
</gene>
<comment type="subcellular location">
    <subcellularLocation>
        <location evidence="1">Membrane</location>
        <topology evidence="1">Single-pass type I membrane protein</topology>
    </subcellularLocation>
</comment>
<organism evidence="6 7">
    <name type="scientific">Paramuricea clavata</name>
    <name type="common">Red gorgonian</name>
    <name type="synonym">Violescent sea-whip</name>
    <dbReference type="NCBI Taxonomy" id="317549"/>
    <lineage>
        <taxon>Eukaryota</taxon>
        <taxon>Metazoa</taxon>
        <taxon>Cnidaria</taxon>
        <taxon>Anthozoa</taxon>
        <taxon>Octocorallia</taxon>
        <taxon>Malacalcyonacea</taxon>
        <taxon>Plexauridae</taxon>
        <taxon>Paramuricea</taxon>
    </lineage>
</organism>
<feature type="domain" description="Integrin alpha first immunoglubulin-like" evidence="5">
    <location>
        <begin position="4"/>
        <end position="114"/>
    </location>
</feature>
<dbReference type="AlphaFoldDB" id="A0A7D9K3X9"/>
<dbReference type="InterPro" id="IPR013649">
    <property type="entry name" value="Integrin_alpha_Ig-like_1"/>
</dbReference>
<feature type="non-terminal residue" evidence="6">
    <location>
        <position position="1"/>
    </location>
</feature>
<keyword evidence="2" id="KW-0401">Integrin</keyword>